<gene>
    <name evidence="1" type="ORF">PPENT_87.1.T1110174</name>
</gene>
<protein>
    <submittedName>
        <fullName evidence="1">Uncharacterized protein</fullName>
    </submittedName>
</protein>
<evidence type="ECO:0000313" key="2">
    <source>
        <dbReference type="Proteomes" id="UP000689195"/>
    </source>
</evidence>
<keyword evidence="2" id="KW-1185">Reference proteome</keyword>
<organism evidence="1 2">
    <name type="scientific">Paramecium pentaurelia</name>
    <dbReference type="NCBI Taxonomy" id="43138"/>
    <lineage>
        <taxon>Eukaryota</taxon>
        <taxon>Sar</taxon>
        <taxon>Alveolata</taxon>
        <taxon>Ciliophora</taxon>
        <taxon>Intramacronucleata</taxon>
        <taxon>Oligohymenophorea</taxon>
        <taxon>Peniculida</taxon>
        <taxon>Parameciidae</taxon>
        <taxon>Paramecium</taxon>
    </lineage>
</organism>
<sequence>MVLYNQVELVLGTLLINWLKLVFDADKNVKKRLLYKKIKQYIIKSLISYFESTTFSAISSFQFVQDSTNLRSYPSQIFDCSSTKFVGSLLYSEGMSFQFANSQSLQFIRLKISFYIKSFQTDNKIQIILDNQIQGEIIKTSSNFTFDKIKKIIVRVSLALILMIQSGQRQYQNLFQYSFTYFKRRRINFGNFDMGIQKYYN</sequence>
<comment type="caution">
    <text evidence="1">The sequence shown here is derived from an EMBL/GenBank/DDBJ whole genome shotgun (WGS) entry which is preliminary data.</text>
</comment>
<proteinExistence type="predicted"/>
<dbReference type="AlphaFoldDB" id="A0A8S1X4Z8"/>
<name>A0A8S1X4Z8_9CILI</name>
<reference evidence="1" key="1">
    <citation type="submission" date="2021-01" db="EMBL/GenBank/DDBJ databases">
        <authorList>
            <consortium name="Genoscope - CEA"/>
            <person name="William W."/>
        </authorList>
    </citation>
    <scope>NUCLEOTIDE SEQUENCE</scope>
</reference>
<accession>A0A8S1X4Z8</accession>
<evidence type="ECO:0000313" key="1">
    <source>
        <dbReference type="EMBL" id="CAD8196177.1"/>
    </source>
</evidence>
<dbReference type="Proteomes" id="UP000689195">
    <property type="component" value="Unassembled WGS sequence"/>
</dbReference>
<dbReference type="EMBL" id="CAJJDO010000111">
    <property type="protein sequence ID" value="CAD8196177.1"/>
    <property type="molecule type" value="Genomic_DNA"/>
</dbReference>
<dbReference type="OrthoDB" id="10545444at2759"/>